<sequence length="141" mass="15956">MKELIVESKTIIDAPVNKVWEVLIAPKFIRQWDSLPEDFADYYLEVGREIEWSGSSKITVTKMVAHEYLSMSLFLAKWGLSPSEVNISYAYTISVSGEQTVLSVKIGDFGALPEGEEYHMTYAEFAEKVLEKIKALAENRA</sequence>
<comment type="caution">
    <text evidence="3">The sequence shown here is derived from an EMBL/GenBank/DDBJ whole genome shotgun (WGS) entry which is preliminary data.</text>
</comment>
<accession>A0A4R5DUN5</accession>
<proteinExistence type="inferred from homology"/>
<name>A0A4R5DUN5_9BACT</name>
<comment type="similarity">
    <text evidence="1">Belongs to the AHA1 family.</text>
</comment>
<dbReference type="AlphaFoldDB" id="A0A4R5DUN5"/>
<dbReference type="OrthoDB" id="2355173at2"/>
<dbReference type="EMBL" id="SMFL01000001">
    <property type="protein sequence ID" value="TDE18169.1"/>
    <property type="molecule type" value="Genomic_DNA"/>
</dbReference>
<keyword evidence="4" id="KW-1185">Reference proteome</keyword>
<dbReference type="Gene3D" id="3.30.530.20">
    <property type="match status" value="1"/>
</dbReference>
<evidence type="ECO:0000259" key="2">
    <source>
        <dbReference type="Pfam" id="PF08327"/>
    </source>
</evidence>
<dbReference type="Proteomes" id="UP000294850">
    <property type="component" value="Unassembled WGS sequence"/>
</dbReference>
<dbReference type="SUPFAM" id="SSF55961">
    <property type="entry name" value="Bet v1-like"/>
    <property type="match status" value="1"/>
</dbReference>
<feature type="domain" description="Activator of Hsp90 ATPase homologue 1/2-like C-terminal" evidence="2">
    <location>
        <begin position="13"/>
        <end position="138"/>
    </location>
</feature>
<evidence type="ECO:0000313" key="3">
    <source>
        <dbReference type="EMBL" id="TDE18169.1"/>
    </source>
</evidence>
<evidence type="ECO:0000256" key="1">
    <source>
        <dbReference type="ARBA" id="ARBA00006817"/>
    </source>
</evidence>
<dbReference type="RefSeq" id="WP_131955821.1">
    <property type="nucleotide sequence ID" value="NZ_SMFL01000001.1"/>
</dbReference>
<gene>
    <name evidence="3" type="ORF">E0F88_01085</name>
</gene>
<evidence type="ECO:0000313" key="4">
    <source>
        <dbReference type="Proteomes" id="UP000294850"/>
    </source>
</evidence>
<reference evidence="3 4" key="1">
    <citation type="submission" date="2019-03" db="EMBL/GenBank/DDBJ databases">
        <title>Dyadobacter AR-3-6 sp. nov., isolated from arctic soil.</title>
        <authorList>
            <person name="Chaudhary D.K."/>
        </authorList>
    </citation>
    <scope>NUCLEOTIDE SEQUENCE [LARGE SCALE GENOMIC DNA]</scope>
    <source>
        <strain evidence="3 4">AR-3-6</strain>
    </source>
</reference>
<dbReference type="Pfam" id="PF08327">
    <property type="entry name" value="AHSA1"/>
    <property type="match status" value="1"/>
</dbReference>
<protein>
    <submittedName>
        <fullName evidence="3">SRPBCC domain-containing protein</fullName>
    </submittedName>
</protein>
<dbReference type="InterPro" id="IPR013538">
    <property type="entry name" value="ASHA1/2-like_C"/>
</dbReference>
<organism evidence="3 4">
    <name type="scientific">Dyadobacter psychrotolerans</name>
    <dbReference type="NCBI Taxonomy" id="2541721"/>
    <lineage>
        <taxon>Bacteria</taxon>
        <taxon>Pseudomonadati</taxon>
        <taxon>Bacteroidota</taxon>
        <taxon>Cytophagia</taxon>
        <taxon>Cytophagales</taxon>
        <taxon>Spirosomataceae</taxon>
        <taxon>Dyadobacter</taxon>
    </lineage>
</organism>
<dbReference type="InterPro" id="IPR023393">
    <property type="entry name" value="START-like_dom_sf"/>
</dbReference>